<dbReference type="EC" id="2.1.1.64" evidence="2"/>
<name>A0ABV7N2Q7_9STAP</name>
<dbReference type="Pfam" id="PF13649">
    <property type="entry name" value="Methyltransf_25"/>
    <property type="match status" value="1"/>
</dbReference>
<sequence>MTKNWAEKFYETQYRILRQEGEITDYEKHFAKDIKEQLGKPLGNILELGAWDGRLARTLAAHAESITTVELVPEMVSVAKSHSTPNIMALCGNFYEIELDNTFDTVLYMDGFGVGEDRDQLLLLERIRNWLSDEGTIIIDVYNPVHWIKADGQTMRPDPVNHPTVQRRYDYDHKNNKMIDTWWQTDVAEDAVSQYLKCYTPEEIYMLCQRAGLDIVGYFPNGAMDYNAWRYYDNASLRECLSYRIKAKRN</sequence>
<dbReference type="GO" id="GO:0061542">
    <property type="term" value="F:3-demethylubiquinol 3-O-methyltransferase activity"/>
    <property type="evidence" value="ECO:0007669"/>
    <property type="project" value="UniProtKB-EC"/>
</dbReference>
<evidence type="ECO:0000313" key="2">
    <source>
        <dbReference type="EMBL" id="MFC3387204.1"/>
    </source>
</evidence>
<dbReference type="GO" id="GO:0032259">
    <property type="term" value="P:methylation"/>
    <property type="evidence" value="ECO:0007669"/>
    <property type="project" value="UniProtKB-KW"/>
</dbReference>
<dbReference type="RefSeq" id="WP_380650793.1">
    <property type="nucleotide sequence ID" value="NZ_JBHRVQ010000001.1"/>
</dbReference>
<comment type="caution">
    <text evidence="2">The sequence shown here is derived from an EMBL/GenBank/DDBJ whole genome shotgun (WGS) entry which is preliminary data.</text>
</comment>
<feature type="domain" description="Methyltransferase" evidence="1">
    <location>
        <begin position="45"/>
        <end position="135"/>
    </location>
</feature>
<keyword evidence="2" id="KW-0808">Transferase</keyword>
<proteinExistence type="predicted"/>
<dbReference type="SUPFAM" id="SSF53335">
    <property type="entry name" value="S-adenosyl-L-methionine-dependent methyltransferases"/>
    <property type="match status" value="1"/>
</dbReference>
<organism evidence="2 3">
    <name type="scientific">Salinicoccus sesuvii</name>
    <dbReference type="NCBI Taxonomy" id="868281"/>
    <lineage>
        <taxon>Bacteria</taxon>
        <taxon>Bacillati</taxon>
        <taxon>Bacillota</taxon>
        <taxon>Bacilli</taxon>
        <taxon>Bacillales</taxon>
        <taxon>Staphylococcaceae</taxon>
        <taxon>Salinicoccus</taxon>
    </lineage>
</organism>
<reference evidence="3" key="1">
    <citation type="journal article" date="2019" name="Int. J. Syst. Evol. Microbiol.">
        <title>The Global Catalogue of Microorganisms (GCM) 10K type strain sequencing project: providing services to taxonomists for standard genome sequencing and annotation.</title>
        <authorList>
            <consortium name="The Broad Institute Genomics Platform"/>
            <consortium name="The Broad Institute Genome Sequencing Center for Infectious Disease"/>
            <person name="Wu L."/>
            <person name="Ma J."/>
        </authorList>
    </citation>
    <scope>NUCLEOTIDE SEQUENCE [LARGE SCALE GENOMIC DNA]</scope>
    <source>
        <strain evidence="3">CCM 7756</strain>
    </source>
</reference>
<keyword evidence="2" id="KW-0489">Methyltransferase</keyword>
<protein>
    <submittedName>
        <fullName evidence="2">Class I SAM-dependent methyltransferase</fullName>
        <ecNumber evidence="2">2.1.1.222</ecNumber>
        <ecNumber evidence="2">2.1.1.64</ecNumber>
    </submittedName>
</protein>
<dbReference type="EC" id="2.1.1.222" evidence="2"/>
<keyword evidence="3" id="KW-1185">Reference proteome</keyword>
<dbReference type="GO" id="GO:0102208">
    <property type="term" value="F:2-polyprenyl-6-hydroxyphenol methylase activity"/>
    <property type="evidence" value="ECO:0007669"/>
    <property type="project" value="UniProtKB-EC"/>
</dbReference>
<evidence type="ECO:0000313" key="3">
    <source>
        <dbReference type="Proteomes" id="UP001595637"/>
    </source>
</evidence>
<dbReference type="InterPro" id="IPR041698">
    <property type="entry name" value="Methyltransf_25"/>
</dbReference>
<dbReference type="InterPro" id="IPR029063">
    <property type="entry name" value="SAM-dependent_MTases_sf"/>
</dbReference>
<evidence type="ECO:0000259" key="1">
    <source>
        <dbReference type="Pfam" id="PF13649"/>
    </source>
</evidence>
<dbReference type="EMBL" id="JBHRVQ010000001">
    <property type="protein sequence ID" value="MFC3387204.1"/>
    <property type="molecule type" value="Genomic_DNA"/>
</dbReference>
<dbReference type="Gene3D" id="3.40.50.150">
    <property type="entry name" value="Vaccinia Virus protein VP39"/>
    <property type="match status" value="1"/>
</dbReference>
<accession>A0ABV7N2Q7</accession>
<dbReference type="CDD" id="cd02440">
    <property type="entry name" value="AdoMet_MTases"/>
    <property type="match status" value="1"/>
</dbReference>
<dbReference type="Proteomes" id="UP001595637">
    <property type="component" value="Unassembled WGS sequence"/>
</dbReference>
<gene>
    <name evidence="2" type="ORF">ACFOEO_01095</name>
</gene>